<evidence type="ECO:0000256" key="1">
    <source>
        <dbReference type="SAM" id="MobiDB-lite"/>
    </source>
</evidence>
<feature type="compositionally biased region" description="Polar residues" evidence="1">
    <location>
        <begin position="11"/>
        <end position="35"/>
    </location>
</feature>
<protein>
    <submittedName>
        <fullName evidence="2">Uncharacterized protein</fullName>
    </submittedName>
</protein>
<sequence length="60" mass="6851">MERPNNVGVWENQSNSNGNEEIQLSSIGNQRNPLNRSWTEKASYTPVTKSKMLDTLRESI</sequence>
<proteinExistence type="predicted"/>
<accession>A0A183NB18</accession>
<organism evidence="2 3">
    <name type="scientific">Schistosoma margrebowiei</name>
    <dbReference type="NCBI Taxonomy" id="48269"/>
    <lineage>
        <taxon>Eukaryota</taxon>
        <taxon>Metazoa</taxon>
        <taxon>Spiralia</taxon>
        <taxon>Lophotrochozoa</taxon>
        <taxon>Platyhelminthes</taxon>
        <taxon>Trematoda</taxon>
        <taxon>Digenea</taxon>
        <taxon>Strigeidida</taxon>
        <taxon>Schistosomatoidea</taxon>
        <taxon>Schistosomatidae</taxon>
        <taxon>Schistosoma</taxon>
    </lineage>
</organism>
<reference evidence="2 3" key="1">
    <citation type="submission" date="2018-11" db="EMBL/GenBank/DDBJ databases">
        <authorList>
            <consortium name="Pathogen Informatics"/>
        </authorList>
    </citation>
    <scope>NUCLEOTIDE SEQUENCE [LARGE SCALE GENOMIC DNA]</scope>
    <source>
        <strain evidence="2 3">Zambia</strain>
    </source>
</reference>
<dbReference type="AlphaFoldDB" id="A0A183NB18"/>
<evidence type="ECO:0000313" key="3">
    <source>
        <dbReference type="Proteomes" id="UP000277204"/>
    </source>
</evidence>
<feature type="region of interest" description="Disordered" evidence="1">
    <location>
        <begin position="1"/>
        <end position="35"/>
    </location>
</feature>
<gene>
    <name evidence="2" type="ORF">SMRZ_LOCUS25493</name>
</gene>
<dbReference type="Proteomes" id="UP000277204">
    <property type="component" value="Unassembled WGS sequence"/>
</dbReference>
<dbReference type="EMBL" id="UZAI01021398">
    <property type="protein sequence ID" value="VDP55383.1"/>
    <property type="molecule type" value="Genomic_DNA"/>
</dbReference>
<evidence type="ECO:0000313" key="2">
    <source>
        <dbReference type="EMBL" id="VDP55383.1"/>
    </source>
</evidence>
<name>A0A183NB18_9TREM</name>
<keyword evidence="3" id="KW-1185">Reference proteome</keyword>